<dbReference type="EMBL" id="GGEC01053893">
    <property type="protein sequence ID" value="MBX34377.1"/>
    <property type="molecule type" value="Transcribed_RNA"/>
</dbReference>
<organism evidence="1">
    <name type="scientific">Rhizophora mucronata</name>
    <name type="common">Asiatic mangrove</name>
    <dbReference type="NCBI Taxonomy" id="61149"/>
    <lineage>
        <taxon>Eukaryota</taxon>
        <taxon>Viridiplantae</taxon>
        <taxon>Streptophyta</taxon>
        <taxon>Embryophyta</taxon>
        <taxon>Tracheophyta</taxon>
        <taxon>Spermatophyta</taxon>
        <taxon>Magnoliopsida</taxon>
        <taxon>eudicotyledons</taxon>
        <taxon>Gunneridae</taxon>
        <taxon>Pentapetalae</taxon>
        <taxon>rosids</taxon>
        <taxon>fabids</taxon>
        <taxon>Malpighiales</taxon>
        <taxon>Rhizophoraceae</taxon>
        <taxon>Rhizophora</taxon>
    </lineage>
</organism>
<reference evidence="1" key="1">
    <citation type="submission" date="2018-02" db="EMBL/GenBank/DDBJ databases">
        <title>Rhizophora mucronata_Transcriptome.</title>
        <authorList>
            <person name="Meera S.P."/>
            <person name="Sreeshan A."/>
            <person name="Augustine A."/>
        </authorList>
    </citation>
    <scope>NUCLEOTIDE SEQUENCE</scope>
    <source>
        <tissue evidence="1">Leaf</tissue>
    </source>
</reference>
<sequence>MTPLLHLSVNCCQFQQMFEHLQHALGLHMDYINKCLNNILCHFEQVPMVFGAYI</sequence>
<accession>A0A2P2MVW8</accession>
<dbReference type="AlphaFoldDB" id="A0A2P2MVW8"/>
<dbReference type="EMBL" id="GGEC01053890">
    <property type="protein sequence ID" value="MBX34374.1"/>
    <property type="molecule type" value="Transcribed_RNA"/>
</dbReference>
<evidence type="ECO:0000313" key="1">
    <source>
        <dbReference type="EMBL" id="MBX34374.1"/>
    </source>
</evidence>
<protein>
    <submittedName>
        <fullName evidence="1">Uncharacterized protein MANES_14G120300</fullName>
    </submittedName>
</protein>
<name>A0A2P2MVW8_RHIMU</name>
<dbReference type="EMBL" id="GGEC01053894">
    <property type="protein sequence ID" value="MBX34378.1"/>
    <property type="molecule type" value="Transcribed_RNA"/>
</dbReference>
<proteinExistence type="predicted"/>